<protein>
    <submittedName>
        <fullName evidence="1">Uncharacterized protein</fullName>
    </submittedName>
</protein>
<gene>
    <name evidence="1" type="ORF">IEQ34_009371</name>
</gene>
<dbReference type="Proteomes" id="UP000775213">
    <property type="component" value="Unassembled WGS sequence"/>
</dbReference>
<accession>A0AAV7H079</accession>
<keyword evidence="2" id="KW-1185">Reference proteome</keyword>
<evidence type="ECO:0000313" key="1">
    <source>
        <dbReference type="EMBL" id="KAH0461796.1"/>
    </source>
</evidence>
<dbReference type="EMBL" id="JAGFBR010000009">
    <property type="protein sequence ID" value="KAH0461796.1"/>
    <property type="molecule type" value="Genomic_DNA"/>
</dbReference>
<comment type="caution">
    <text evidence="1">The sequence shown here is derived from an EMBL/GenBank/DDBJ whole genome shotgun (WGS) entry which is preliminary data.</text>
</comment>
<dbReference type="AlphaFoldDB" id="A0AAV7H079"/>
<sequence length="203" mass="23509">MYRFLGFLDPLRAPWFRYELLGSAGSGYPNEEKLIPEGVKIRDQKSEIDLVCNFRFSSCSYYLLVELIFSHIQLQATRPQMHRHQCKYSPFQFCSDHFHDHTILIVQNLLVLHSALHQATHYWLSHLCESQLVPTPHVIFEIRNFPLYTLPNPPIPITYVIALIATIRNASPVGETIRIESRSLSIHLKAPSQNIMRCSHGTR</sequence>
<organism evidence="1 2">
    <name type="scientific">Dendrobium chrysotoxum</name>
    <name type="common">Orchid</name>
    <dbReference type="NCBI Taxonomy" id="161865"/>
    <lineage>
        <taxon>Eukaryota</taxon>
        <taxon>Viridiplantae</taxon>
        <taxon>Streptophyta</taxon>
        <taxon>Embryophyta</taxon>
        <taxon>Tracheophyta</taxon>
        <taxon>Spermatophyta</taxon>
        <taxon>Magnoliopsida</taxon>
        <taxon>Liliopsida</taxon>
        <taxon>Asparagales</taxon>
        <taxon>Orchidaceae</taxon>
        <taxon>Epidendroideae</taxon>
        <taxon>Malaxideae</taxon>
        <taxon>Dendrobiinae</taxon>
        <taxon>Dendrobium</taxon>
    </lineage>
</organism>
<name>A0AAV7H079_DENCH</name>
<evidence type="ECO:0000313" key="2">
    <source>
        <dbReference type="Proteomes" id="UP000775213"/>
    </source>
</evidence>
<proteinExistence type="predicted"/>
<reference evidence="1 2" key="1">
    <citation type="journal article" date="2021" name="Hortic Res">
        <title>Chromosome-scale assembly of the Dendrobium chrysotoxum genome enhances the understanding of orchid evolution.</title>
        <authorList>
            <person name="Zhang Y."/>
            <person name="Zhang G.Q."/>
            <person name="Zhang D."/>
            <person name="Liu X.D."/>
            <person name="Xu X.Y."/>
            <person name="Sun W.H."/>
            <person name="Yu X."/>
            <person name="Zhu X."/>
            <person name="Wang Z.W."/>
            <person name="Zhao X."/>
            <person name="Zhong W.Y."/>
            <person name="Chen H."/>
            <person name="Yin W.L."/>
            <person name="Huang T."/>
            <person name="Niu S.C."/>
            <person name="Liu Z.J."/>
        </authorList>
    </citation>
    <scope>NUCLEOTIDE SEQUENCE [LARGE SCALE GENOMIC DNA]</scope>
    <source>
        <strain evidence="1">Lindl</strain>
    </source>
</reference>